<dbReference type="AlphaFoldDB" id="A0A9Q3ECI7"/>
<proteinExistence type="predicted"/>
<evidence type="ECO:0000313" key="1">
    <source>
        <dbReference type="EMBL" id="MBW0519901.1"/>
    </source>
</evidence>
<dbReference type="SUPFAM" id="SSF56672">
    <property type="entry name" value="DNA/RNA polymerases"/>
    <property type="match status" value="1"/>
</dbReference>
<name>A0A9Q3ECI7_9BASI</name>
<comment type="caution">
    <text evidence="1">The sequence shown here is derived from an EMBL/GenBank/DDBJ whole genome shotgun (WGS) entry which is preliminary data.</text>
</comment>
<reference evidence="1" key="1">
    <citation type="submission" date="2021-03" db="EMBL/GenBank/DDBJ databases">
        <title>Draft genome sequence of rust myrtle Austropuccinia psidii MF-1, a brazilian biotype.</title>
        <authorList>
            <person name="Quecine M.C."/>
            <person name="Pachon D.M.R."/>
            <person name="Bonatelli M.L."/>
            <person name="Correr F.H."/>
            <person name="Franceschini L.M."/>
            <person name="Leite T.F."/>
            <person name="Margarido G.R.A."/>
            <person name="Almeida C.A."/>
            <person name="Ferrarezi J.A."/>
            <person name="Labate C.A."/>
        </authorList>
    </citation>
    <scope>NUCLEOTIDE SEQUENCE</scope>
    <source>
        <strain evidence="1">MF-1</strain>
    </source>
</reference>
<dbReference type="InterPro" id="IPR043502">
    <property type="entry name" value="DNA/RNA_pol_sf"/>
</dbReference>
<sequence>MDPGVSRKVGEDEKVEVTTPLSVTWKNAKSIIVGDSRSLSTYFIPDRYPIPRVHGKLTQLSQAKFMKAKDSNECFHQSSLTENVKKLPRIIIHCGRYE</sequence>
<keyword evidence="2" id="KW-1185">Reference proteome</keyword>
<evidence type="ECO:0000313" key="2">
    <source>
        <dbReference type="Proteomes" id="UP000765509"/>
    </source>
</evidence>
<gene>
    <name evidence="1" type="ORF">O181_059616</name>
</gene>
<dbReference type="OrthoDB" id="4358334at2759"/>
<dbReference type="EMBL" id="AVOT02027715">
    <property type="protein sequence ID" value="MBW0519901.1"/>
    <property type="molecule type" value="Genomic_DNA"/>
</dbReference>
<dbReference type="Gene3D" id="3.30.70.270">
    <property type="match status" value="1"/>
</dbReference>
<dbReference type="Proteomes" id="UP000765509">
    <property type="component" value="Unassembled WGS sequence"/>
</dbReference>
<dbReference type="Gene3D" id="3.10.10.10">
    <property type="entry name" value="HIV Type 1 Reverse Transcriptase, subunit A, domain 1"/>
    <property type="match status" value="1"/>
</dbReference>
<organism evidence="1 2">
    <name type="scientific">Austropuccinia psidii MF-1</name>
    <dbReference type="NCBI Taxonomy" id="1389203"/>
    <lineage>
        <taxon>Eukaryota</taxon>
        <taxon>Fungi</taxon>
        <taxon>Dikarya</taxon>
        <taxon>Basidiomycota</taxon>
        <taxon>Pucciniomycotina</taxon>
        <taxon>Pucciniomycetes</taxon>
        <taxon>Pucciniales</taxon>
        <taxon>Sphaerophragmiaceae</taxon>
        <taxon>Austropuccinia</taxon>
    </lineage>
</organism>
<protein>
    <submittedName>
        <fullName evidence="1">Uncharacterized protein</fullName>
    </submittedName>
</protein>
<dbReference type="InterPro" id="IPR043128">
    <property type="entry name" value="Rev_trsase/Diguanyl_cyclase"/>
</dbReference>
<accession>A0A9Q3ECI7</accession>